<gene>
    <name evidence="2" type="ORF">D5R93_01200</name>
</gene>
<evidence type="ECO:0000313" key="3">
    <source>
        <dbReference type="Proteomes" id="UP000273001"/>
    </source>
</evidence>
<dbReference type="Proteomes" id="UP000273001">
    <property type="component" value="Chromosome"/>
</dbReference>
<sequence length="103" mass="11031">MARKSTTTRSTDIAWRATAAVATLASGFVVDRLISVGWRAATGKPAPQEDDRLLDYRLAEVVAFAVISGAAATLVRELSLRQAAKWYGGKTVDPLKGQRALEA</sequence>
<keyword evidence="3" id="KW-1185">Reference proteome</keyword>
<dbReference type="Pfam" id="PF14019">
    <property type="entry name" value="DUF4235"/>
    <property type="match status" value="1"/>
</dbReference>
<feature type="transmembrane region" description="Helical" evidence="1">
    <location>
        <begin position="56"/>
        <end position="75"/>
    </location>
</feature>
<keyword evidence="1" id="KW-1133">Transmembrane helix</keyword>
<reference evidence="2 3" key="1">
    <citation type="submission" date="2018-09" db="EMBL/GenBank/DDBJ databases">
        <authorList>
            <person name="Li J."/>
        </authorList>
    </citation>
    <scope>NUCLEOTIDE SEQUENCE [LARGE SCALE GENOMIC DNA]</scope>
    <source>
        <strain evidence="2 3">2129</strain>
    </source>
</reference>
<dbReference type="EMBL" id="CP032514">
    <property type="protein sequence ID" value="AYD89012.1"/>
    <property type="molecule type" value="Genomic_DNA"/>
</dbReference>
<dbReference type="RefSeq" id="WP_119836702.1">
    <property type="nucleotide sequence ID" value="NZ_CP032514.1"/>
</dbReference>
<evidence type="ECO:0000256" key="1">
    <source>
        <dbReference type="SAM" id="Phobius"/>
    </source>
</evidence>
<organism evidence="2 3">
    <name type="scientific">Actinomyces lilanjuaniae</name>
    <dbReference type="NCBI Taxonomy" id="2321394"/>
    <lineage>
        <taxon>Bacteria</taxon>
        <taxon>Bacillati</taxon>
        <taxon>Actinomycetota</taxon>
        <taxon>Actinomycetes</taxon>
        <taxon>Actinomycetales</taxon>
        <taxon>Actinomycetaceae</taxon>
        <taxon>Actinomyces</taxon>
    </lineage>
</organism>
<dbReference type="InterPro" id="IPR025329">
    <property type="entry name" value="DUF4235"/>
</dbReference>
<keyword evidence="1" id="KW-0812">Transmembrane</keyword>
<evidence type="ECO:0000313" key="2">
    <source>
        <dbReference type="EMBL" id="AYD89012.1"/>
    </source>
</evidence>
<protein>
    <submittedName>
        <fullName evidence="2">DUF4235 domain-containing protein</fullName>
    </submittedName>
</protein>
<keyword evidence="1" id="KW-0472">Membrane</keyword>
<accession>A0ABN5PPI4</accession>
<name>A0ABN5PPI4_9ACTO</name>
<proteinExistence type="predicted"/>